<gene>
    <name evidence="1" type="ORF">MtrunA17_Chr2g0289531</name>
</gene>
<proteinExistence type="predicted"/>
<dbReference type="Gramene" id="rna8339">
    <property type="protein sequence ID" value="RHN72600.1"/>
    <property type="gene ID" value="gene8339"/>
</dbReference>
<protein>
    <recommendedName>
        <fullName evidence="2">Pentatricopeptide repeat-containing protein</fullName>
    </recommendedName>
</protein>
<evidence type="ECO:0008006" key="2">
    <source>
        <dbReference type="Google" id="ProtNLM"/>
    </source>
</evidence>
<accession>A0A396J3X6</accession>
<sequence length="115" mass="13144">MFPSIPNLGYHAVMSSLVRMNDMEGAKKTLRGMGFCKHMTEGGECPNSTTWELLSEGHISERRVYEVLSFLEKGFMTRDSKNWKAKPIKLAAFLKLCGRRRRHGERQGFNSAKFS</sequence>
<reference evidence="1" key="1">
    <citation type="journal article" date="2018" name="Nat. Plants">
        <title>Whole-genome landscape of Medicago truncatula symbiotic genes.</title>
        <authorList>
            <person name="Pecrix Y."/>
            <person name="Gamas P."/>
            <person name="Carrere S."/>
        </authorList>
    </citation>
    <scope>NUCLEOTIDE SEQUENCE</scope>
    <source>
        <tissue evidence="1">Leaves</tissue>
    </source>
</reference>
<evidence type="ECO:0000313" key="1">
    <source>
        <dbReference type="EMBL" id="RHN72600.1"/>
    </source>
</evidence>
<dbReference type="Proteomes" id="UP000265566">
    <property type="component" value="Chromosome 2"/>
</dbReference>
<organism evidence="1">
    <name type="scientific">Medicago truncatula</name>
    <name type="common">Barrel medic</name>
    <name type="synonym">Medicago tribuloides</name>
    <dbReference type="NCBI Taxonomy" id="3880"/>
    <lineage>
        <taxon>Eukaryota</taxon>
        <taxon>Viridiplantae</taxon>
        <taxon>Streptophyta</taxon>
        <taxon>Embryophyta</taxon>
        <taxon>Tracheophyta</taxon>
        <taxon>Spermatophyta</taxon>
        <taxon>Magnoliopsida</taxon>
        <taxon>eudicotyledons</taxon>
        <taxon>Gunneridae</taxon>
        <taxon>Pentapetalae</taxon>
        <taxon>rosids</taxon>
        <taxon>fabids</taxon>
        <taxon>Fabales</taxon>
        <taxon>Fabaceae</taxon>
        <taxon>Papilionoideae</taxon>
        <taxon>50 kb inversion clade</taxon>
        <taxon>NPAAA clade</taxon>
        <taxon>Hologalegina</taxon>
        <taxon>IRL clade</taxon>
        <taxon>Trifolieae</taxon>
        <taxon>Medicago</taxon>
    </lineage>
</organism>
<name>A0A396J3X6_MEDTR</name>
<comment type="caution">
    <text evidence="1">The sequence shown here is derived from an EMBL/GenBank/DDBJ whole genome shotgun (WGS) entry which is preliminary data.</text>
</comment>
<dbReference type="AlphaFoldDB" id="A0A396J3X6"/>
<dbReference type="EMBL" id="PSQE01000002">
    <property type="protein sequence ID" value="RHN72600.1"/>
    <property type="molecule type" value="Genomic_DNA"/>
</dbReference>